<proteinExistence type="predicted"/>
<gene>
    <name evidence="2" type="ORF">VA602_07765</name>
</gene>
<evidence type="ECO:0000313" key="3">
    <source>
        <dbReference type="Proteomes" id="UP001302573"/>
    </source>
</evidence>
<sequence>MHEIPNLPFPSLNPEEQTVTAHAAEPAPASQDSDDQSSADQE</sequence>
<keyword evidence="3" id="KW-1185">Reference proteome</keyword>
<evidence type="ECO:0000313" key="2">
    <source>
        <dbReference type="EMBL" id="MEA5671238.1"/>
    </source>
</evidence>
<dbReference type="RefSeq" id="WP_256216352.1">
    <property type="nucleotide sequence ID" value="NZ_JAYFUI010000076.1"/>
</dbReference>
<feature type="compositionally biased region" description="Acidic residues" evidence="1">
    <location>
        <begin position="32"/>
        <end position="42"/>
    </location>
</feature>
<comment type="caution">
    <text evidence="2">The sequence shown here is derived from an EMBL/GenBank/DDBJ whole genome shotgun (WGS) entry which is preliminary data.</text>
</comment>
<name>A0ABU5VD49_9PSED</name>
<reference evidence="2 3" key="1">
    <citation type="submission" date="2023-12" db="EMBL/GenBank/DDBJ databases">
        <title>Pseudomonas machongensis sp. nov., isolated from wilted pepper plants (Capsicum annuum).</title>
        <authorList>
            <person name="Qiu M."/>
            <person name="Li Y."/>
            <person name="Liu Q."/>
            <person name="Zhang X."/>
            <person name="Huang Y."/>
            <person name="Guo R."/>
            <person name="Hu M."/>
            <person name="Zhou J."/>
            <person name="Zhou X."/>
        </authorList>
    </citation>
    <scope>NUCLEOTIDE SEQUENCE [LARGE SCALE GENOMIC DNA]</scope>
    <source>
        <strain evidence="2 3">MH2</strain>
    </source>
</reference>
<evidence type="ECO:0000256" key="1">
    <source>
        <dbReference type="SAM" id="MobiDB-lite"/>
    </source>
</evidence>
<organism evidence="2 3">
    <name type="scientific">Pseudomonas machongensis</name>
    <dbReference type="NCBI Taxonomy" id="3110229"/>
    <lineage>
        <taxon>Bacteria</taxon>
        <taxon>Pseudomonadati</taxon>
        <taxon>Pseudomonadota</taxon>
        <taxon>Gammaproteobacteria</taxon>
        <taxon>Pseudomonadales</taxon>
        <taxon>Pseudomonadaceae</taxon>
        <taxon>Pseudomonas</taxon>
    </lineage>
</organism>
<protein>
    <submittedName>
        <fullName evidence="2">Uncharacterized protein</fullName>
    </submittedName>
</protein>
<dbReference type="Proteomes" id="UP001302573">
    <property type="component" value="Unassembled WGS sequence"/>
</dbReference>
<accession>A0ABU5VD49</accession>
<feature type="region of interest" description="Disordered" evidence="1">
    <location>
        <begin position="1"/>
        <end position="42"/>
    </location>
</feature>
<dbReference type="EMBL" id="JAYFUI010000076">
    <property type="protein sequence ID" value="MEA5671238.1"/>
    <property type="molecule type" value="Genomic_DNA"/>
</dbReference>